<proteinExistence type="inferred from homology"/>
<dbReference type="GO" id="GO:0015689">
    <property type="term" value="P:molybdate ion transport"/>
    <property type="evidence" value="ECO:0007669"/>
    <property type="project" value="InterPro"/>
</dbReference>
<dbReference type="PIRSF" id="PIRSF004846">
    <property type="entry name" value="ModA"/>
    <property type="match status" value="1"/>
</dbReference>
<dbReference type="InterPro" id="IPR044084">
    <property type="entry name" value="AvModA-like_subst-bd"/>
</dbReference>
<dbReference type="CDD" id="cd13539">
    <property type="entry name" value="PBP2_AvModA"/>
    <property type="match status" value="1"/>
</dbReference>
<dbReference type="SUPFAM" id="SSF53850">
    <property type="entry name" value="Periplasmic binding protein-like II"/>
    <property type="match status" value="1"/>
</dbReference>
<feature type="signal peptide" evidence="5">
    <location>
        <begin position="1"/>
        <end position="27"/>
    </location>
</feature>
<organism evidence="6 7">
    <name type="scientific">Arcobacter acticola</name>
    <dbReference type="NCBI Taxonomy" id="1849015"/>
    <lineage>
        <taxon>Bacteria</taxon>
        <taxon>Pseudomonadati</taxon>
        <taxon>Campylobacterota</taxon>
        <taxon>Epsilonproteobacteria</taxon>
        <taxon>Campylobacterales</taxon>
        <taxon>Arcobacteraceae</taxon>
        <taxon>Arcobacter</taxon>
    </lineage>
</organism>
<dbReference type="InterPro" id="IPR050682">
    <property type="entry name" value="ModA/WtpA"/>
</dbReference>
<dbReference type="KEGG" id="paco:AACT_0022"/>
<keyword evidence="4" id="KW-0500">Molybdenum</keyword>
<evidence type="ECO:0000256" key="4">
    <source>
        <dbReference type="PIRSR" id="PIRSR004846-1"/>
    </source>
</evidence>
<evidence type="ECO:0000313" key="7">
    <source>
        <dbReference type="Proteomes" id="UP000503483"/>
    </source>
</evidence>
<accession>A0A6M8ED68</accession>
<dbReference type="NCBIfam" id="TIGR01256">
    <property type="entry name" value="modA"/>
    <property type="match status" value="1"/>
</dbReference>
<feature type="chain" id="PRO_5027104422" evidence="5">
    <location>
        <begin position="28"/>
        <end position="258"/>
    </location>
</feature>
<keyword evidence="2 4" id="KW-0479">Metal-binding</keyword>
<dbReference type="GO" id="GO:0046872">
    <property type="term" value="F:metal ion binding"/>
    <property type="evidence" value="ECO:0007669"/>
    <property type="project" value="UniProtKB-KW"/>
</dbReference>
<dbReference type="Gene3D" id="3.40.190.10">
    <property type="entry name" value="Periplasmic binding protein-like II"/>
    <property type="match status" value="2"/>
</dbReference>
<feature type="binding site" evidence="4">
    <location>
        <position position="65"/>
    </location>
    <ligand>
        <name>molybdate</name>
        <dbReference type="ChEBI" id="CHEBI:36264"/>
    </ligand>
</feature>
<evidence type="ECO:0000256" key="5">
    <source>
        <dbReference type="SAM" id="SignalP"/>
    </source>
</evidence>
<dbReference type="AlphaFoldDB" id="A0A6M8ED68"/>
<dbReference type="Proteomes" id="UP000503483">
    <property type="component" value="Chromosome"/>
</dbReference>
<evidence type="ECO:0000256" key="1">
    <source>
        <dbReference type="ARBA" id="ARBA00009175"/>
    </source>
</evidence>
<keyword evidence="3 5" id="KW-0732">Signal</keyword>
<name>A0A6M8ED68_9BACT</name>
<dbReference type="Pfam" id="PF13531">
    <property type="entry name" value="SBP_bac_11"/>
    <property type="match status" value="1"/>
</dbReference>
<reference evidence="6 7" key="1">
    <citation type="submission" date="2019-08" db="EMBL/GenBank/DDBJ databases">
        <title>Complete genome sequence of Arcobacter acticola.</title>
        <authorList>
            <person name="Miller W."/>
        </authorList>
    </citation>
    <scope>NUCLEOTIDE SEQUENCE [LARGE SCALE GENOMIC DNA]</scope>
    <source>
        <strain evidence="6 7">KCTC 52212</strain>
    </source>
</reference>
<evidence type="ECO:0000313" key="6">
    <source>
        <dbReference type="EMBL" id="QKE27256.1"/>
    </source>
</evidence>
<dbReference type="PANTHER" id="PTHR30632">
    <property type="entry name" value="MOLYBDATE-BINDING PERIPLASMIC PROTEIN"/>
    <property type="match status" value="1"/>
</dbReference>
<dbReference type="EMBL" id="CP042652">
    <property type="protein sequence ID" value="QKE27256.1"/>
    <property type="molecule type" value="Genomic_DNA"/>
</dbReference>
<evidence type="ECO:0000256" key="3">
    <source>
        <dbReference type="ARBA" id="ARBA00022729"/>
    </source>
</evidence>
<keyword evidence="7" id="KW-1185">Reference proteome</keyword>
<sequence>MMKQSGILFTGKKIFLVLLLLSSSVFAGQINVAVAANVSYAMDKLIIEFNKTNPNTKIQVTLGSSGKLVAQIKNGAPYNIFMAANMGFPQSLYDDQIAITKPVVYAQGALAMISSKELDFSKGIDIIKESSIEKIAIANPKTAPYGAATMEAIKNAGLEEVTKGKFVYAESASSTVNYATTAADIGFIPKSSLFDENLAQYKENKNWISVDTKLYKAIEQGIVIINNAKDNMEVKAFYDFILSAKAKKIFIDYGYIVE</sequence>
<comment type="similarity">
    <text evidence="1">Belongs to the bacterial solute-binding protein ModA family.</text>
</comment>
<protein>
    <submittedName>
        <fullName evidence="6">Molybdenum ABC transporter ModABC, periplasmic molybdate-binding protein</fullName>
    </submittedName>
</protein>
<dbReference type="InterPro" id="IPR005950">
    <property type="entry name" value="ModA"/>
</dbReference>
<dbReference type="GO" id="GO:0030973">
    <property type="term" value="F:molybdate ion binding"/>
    <property type="evidence" value="ECO:0007669"/>
    <property type="project" value="InterPro"/>
</dbReference>
<dbReference type="RefSeq" id="WP_228720504.1">
    <property type="nucleotide sequence ID" value="NZ_CP042652.1"/>
</dbReference>
<evidence type="ECO:0000256" key="2">
    <source>
        <dbReference type="ARBA" id="ARBA00022723"/>
    </source>
</evidence>
<dbReference type="PANTHER" id="PTHR30632:SF14">
    <property type="entry name" value="TUNGSTATE_MOLYBDATE_CHROMATE-BINDING PROTEIN MODA"/>
    <property type="match status" value="1"/>
</dbReference>
<gene>
    <name evidence="6" type="primary">modA</name>
    <name evidence="6" type="ORF">AACT_0022</name>
</gene>